<evidence type="ECO:0000313" key="2">
    <source>
        <dbReference type="Proteomes" id="UP000809243"/>
    </source>
</evidence>
<dbReference type="EMBL" id="JAFGDB010000100">
    <property type="protein sequence ID" value="MBN2067933.1"/>
    <property type="molecule type" value="Genomic_DNA"/>
</dbReference>
<dbReference type="AlphaFoldDB" id="A0A938YYZ8"/>
<sequence length="206" mass="22347">MKGIDSRILAFALALLIVAIALVLFFRSLNPNTVVVEGTLISSAGESPFSAFSGLTENYSFVVSPQIYDPVVNIDQYMFNGAALFLVVLEGNSRNSTLLIRAYSPENELIYCSTNYGDLTREARIGIEECNSILNRAGEAIVLVQFPDGSQAQPGIELEGNIITIKPKSYSDVGSTCLLALRLMFQNSGEIIAASNDIIGRISRQQ</sequence>
<proteinExistence type="predicted"/>
<evidence type="ECO:0000313" key="1">
    <source>
        <dbReference type="EMBL" id="MBN2067933.1"/>
    </source>
</evidence>
<name>A0A938YYZ8_9ARCH</name>
<reference evidence="1" key="1">
    <citation type="submission" date="2021-01" db="EMBL/GenBank/DDBJ databases">
        <title>Active Sulfur Cycling in an Early Earth Analoge.</title>
        <authorList>
            <person name="Hahn C.R."/>
            <person name="Youssef N.H."/>
            <person name="Elshahed M."/>
        </authorList>
    </citation>
    <scope>NUCLEOTIDE SEQUENCE</scope>
    <source>
        <strain evidence="1">Zod_Metabat.1151</strain>
    </source>
</reference>
<organism evidence="1 2">
    <name type="scientific">Candidatus Iainarchaeum sp</name>
    <dbReference type="NCBI Taxonomy" id="3101447"/>
    <lineage>
        <taxon>Archaea</taxon>
        <taxon>Candidatus Iainarchaeota</taxon>
        <taxon>Candidatus Iainarchaeia</taxon>
        <taxon>Candidatus Iainarchaeales</taxon>
        <taxon>Candidatus Iainarchaeaceae</taxon>
        <taxon>Candidatus Iainarchaeum</taxon>
    </lineage>
</organism>
<comment type="caution">
    <text evidence="1">The sequence shown here is derived from an EMBL/GenBank/DDBJ whole genome shotgun (WGS) entry which is preliminary data.</text>
</comment>
<accession>A0A938YYZ8</accession>
<gene>
    <name evidence="1" type="ORF">JW744_05690</name>
</gene>
<protein>
    <submittedName>
        <fullName evidence="1">Uncharacterized protein</fullName>
    </submittedName>
</protein>
<dbReference type="Proteomes" id="UP000809243">
    <property type="component" value="Unassembled WGS sequence"/>
</dbReference>